<gene>
    <name evidence="1" type="ORF">EAY46_18000</name>
    <name evidence="2" type="ORF">ERJ77_18500</name>
</gene>
<name>A0AAW4BER3_VIBAN</name>
<evidence type="ECO:0000313" key="2">
    <source>
        <dbReference type="EMBL" id="MBF4436450.1"/>
    </source>
</evidence>
<evidence type="ECO:0000313" key="3">
    <source>
        <dbReference type="Proteomes" id="UP000726136"/>
    </source>
</evidence>
<accession>A0AAW4BER3</accession>
<organism evidence="2 4">
    <name type="scientific">Vibrio anguillarum</name>
    <name type="common">Listonella anguillarum</name>
    <dbReference type="NCBI Taxonomy" id="55601"/>
    <lineage>
        <taxon>Bacteria</taxon>
        <taxon>Pseudomonadati</taxon>
        <taxon>Pseudomonadota</taxon>
        <taxon>Gammaproteobacteria</taxon>
        <taxon>Vibrionales</taxon>
        <taxon>Vibrionaceae</taxon>
        <taxon>Vibrio</taxon>
    </lineage>
</organism>
<reference evidence="2 3" key="1">
    <citation type="journal article" date="2021" name="PeerJ">
        <title>Analysis of 44 Vibrio anguillarum genomes reveals high genetic diversity.</title>
        <authorList>
            <person name="Hansen M.J."/>
            <person name="Dalsgaard I."/>
        </authorList>
    </citation>
    <scope>NUCLEOTIDE SEQUENCE</scope>
    <source>
        <strain evidence="1 3">040915-1/1B</strain>
        <strain evidence="2">850617-1/1</strain>
    </source>
</reference>
<dbReference type="AlphaFoldDB" id="A0AAW4BER3"/>
<evidence type="ECO:0008006" key="5">
    <source>
        <dbReference type="Google" id="ProtNLM"/>
    </source>
</evidence>
<dbReference type="Proteomes" id="UP000786185">
    <property type="component" value="Unassembled WGS sequence"/>
</dbReference>
<evidence type="ECO:0000313" key="4">
    <source>
        <dbReference type="Proteomes" id="UP000786185"/>
    </source>
</evidence>
<keyword evidence="3" id="KW-1185">Reference proteome</keyword>
<dbReference type="Proteomes" id="UP000726136">
    <property type="component" value="Unassembled WGS sequence"/>
</dbReference>
<evidence type="ECO:0000313" key="1">
    <source>
        <dbReference type="EMBL" id="MBF4374963.1"/>
    </source>
</evidence>
<proteinExistence type="predicted"/>
<comment type="caution">
    <text evidence="2">The sequence shown here is derived from an EMBL/GenBank/DDBJ whole genome shotgun (WGS) entry which is preliminary data.</text>
</comment>
<sequence>MKHSKKINALMYKLLIERGIDGFSVSELRNASLSISGMAWDPNEARKRLYRQIYHFEKNGWLISQGDGRNKRYFVTDSFKTMNIRPKKELDRIQIDDSQSDNYLVLELELAEHNRNLEIVLGEIEEYQSLSSRFPSLDKPLSAMLQKANSRSAHLIGKVNVLRNILSATQ</sequence>
<protein>
    <recommendedName>
        <fullName evidence="5">Transcriptional regulator VspR</fullName>
    </recommendedName>
</protein>
<dbReference type="EMBL" id="RDPI01000033">
    <property type="protein sequence ID" value="MBF4374963.1"/>
    <property type="molecule type" value="Genomic_DNA"/>
</dbReference>
<dbReference type="RefSeq" id="WP_194664088.1">
    <property type="nucleotide sequence ID" value="NZ_RDPI01000033.1"/>
</dbReference>
<dbReference type="EMBL" id="SCLC01000139">
    <property type="protein sequence ID" value="MBF4436450.1"/>
    <property type="molecule type" value="Genomic_DNA"/>
</dbReference>